<organism evidence="2 3">
    <name type="scientific">Portibacter lacus</name>
    <dbReference type="NCBI Taxonomy" id="1099794"/>
    <lineage>
        <taxon>Bacteria</taxon>
        <taxon>Pseudomonadati</taxon>
        <taxon>Bacteroidota</taxon>
        <taxon>Saprospiria</taxon>
        <taxon>Saprospirales</taxon>
        <taxon>Haliscomenobacteraceae</taxon>
        <taxon>Portibacter</taxon>
    </lineage>
</organism>
<evidence type="ECO:0000313" key="3">
    <source>
        <dbReference type="Proteomes" id="UP001156666"/>
    </source>
</evidence>
<protein>
    <recommendedName>
        <fullName evidence="4">Clan AA aspartic protease</fullName>
    </recommendedName>
</protein>
<keyword evidence="3" id="KW-1185">Reference proteome</keyword>
<dbReference type="EMBL" id="BSOH01000003">
    <property type="protein sequence ID" value="GLR16024.1"/>
    <property type="molecule type" value="Genomic_DNA"/>
</dbReference>
<dbReference type="Proteomes" id="UP001156666">
    <property type="component" value="Unassembled WGS sequence"/>
</dbReference>
<evidence type="ECO:0008006" key="4">
    <source>
        <dbReference type="Google" id="ProtNLM"/>
    </source>
</evidence>
<comment type="caution">
    <text evidence="2">The sequence shown here is derived from an EMBL/GenBank/DDBJ whole genome shotgun (WGS) entry which is preliminary data.</text>
</comment>
<reference evidence="2" key="2">
    <citation type="submission" date="2023-01" db="EMBL/GenBank/DDBJ databases">
        <title>Draft genome sequence of Portibacter lacus strain NBRC 108769.</title>
        <authorList>
            <person name="Sun Q."/>
            <person name="Mori K."/>
        </authorList>
    </citation>
    <scope>NUCLEOTIDE SEQUENCE</scope>
    <source>
        <strain evidence="2">NBRC 108769</strain>
    </source>
</reference>
<keyword evidence="1" id="KW-0732">Signal</keyword>
<accession>A0AA37SMB8</accession>
<name>A0AA37SMB8_9BACT</name>
<dbReference type="InterPro" id="IPR021109">
    <property type="entry name" value="Peptidase_aspartic_dom_sf"/>
</dbReference>
<evidence type="ECO:0000256" key="1">
    <source>
        <dbReference type="SAM" id="SignalP"/>
    </source>
</evidence>
<reference evidence="2" key="1">
    <citation type="journal article" date="2014" name="Int. J. Syst. Evol. Microbiol.">
        <title>Complete genome sequence of Corynebacterium casei LMG S-19264T (=DSM 44701T), isolated from a smear-ripened cheese.</title>
        <authorList>
            <consortium name="US DOE Joint Genome Institute (JGI-PGF)"/>
            <person name="Walter F."/>
            <person name="Albersmeier A."/>
            <person name="Kalinowski J."/>
            <person name="Ruckert C."/>
        </authorList>
    </citation>
    <scope>NUCLEOTIDE SEQUENCE</scope>
    <source>
        <strain evidence="2">NBRC 108769</strain>
    </source>
</reference>
<sequence>MKRTLLLAILFFIVNFKAYSAADAIQYTPVNDTIKFTLSEHNNILVEATLNTTTLLKLMFHTAIGSVSLTPEMTAKLKTENQKSSNSKSWTGAKEVNYIENNSLTIANLSWDSLAVWLDMLSGPGSDGKFGPNLFGNKIIEINNDEQIIVLHDPEKFNPDEDQIQKFKLTTDEHNSIFISGEVEVNGQHIAHQFLLHSGYGGTVILDDSFCKENPVFSELETIEVKELKDSFGNIIKTKKVMVDNFKVGNTSFPKMPLSYFDSEIEIQNTSVMGGEILKRFNIYLDFEKFDIYLSRNKGTEAVFKS</sequence>
<gene>
    <name evidence="2" type="ORF">GCM10007940_06390</name>
</gene>
<feature type="chain" id="PRO_5041440349" description="Clan AA aspartic protease" evidence="1">
    <location>
        <begin position="22"/>
        <end position="306"/>
    </location>
</feature>
<feature type="signal peptide" evidence="1">
    <location>
        <begin position="1"/>
        <end position="21"/>
    </location>
</feature>
<dbReference type="AlphaFoldDB" id="A0AA37SMB8"/>
<evidence type="ECO:0000313" key="2">
    <source>
        <dbReference type="EMBL" id="GLR16024.1"/>
    </source>
</evidence>
<dbReference type="RefSeq" id="WP_235294667.1">
    <property type="nucleotide sequence ID" value="NZ_BSOH01000003.1"/>
</dbReference>
<proteinExistence type="predicted"/>
<dbReference type="Gene3D" id="2.40.70.10">
    <property type="entry name" value="Acid Proteases"/>
    <property type="match status" value="1"/>
</dbReference>